<name>A0A4Q8LR40_9GAMM</name>
<dbReference type="EMBL" id="SHMF01000004">
    <property type="protein sequence ID" value="TAA33793.1"/>
    <property type="molecule type" value="Genomic_DNA"/>
</dbReference>
<dbReference type="InterPro" id="IPR015943">
    <property type="entry name" value="WD40/YVTN_repeat-like_dom_sf"/>
</dbReference>
<dbReference type="RefSeq" id="WP_130524415.1">
    <property type="nucleotide sequence ID" value="NZ_SHLZ01000005.1"/>
</dbReference>
<dbReference type="SUPFAM" id="SSF50969">
    <property type="entry name" value="YVTN repeat-like/Quinoprotein amine dehydrogenase"/>
    <property type="match status" value="1"/>
</dbReference>
<dbReference type="InterPro" id="IPR011044">
    <property type="entry name" value="Quino_amine_DH_bsu"/>
</dbReference>
<sequence>MHCTPASPLRPAFALLLALFTLPACARVPVYGVKAVKTYPHDTQAFTEGLFYLDGVLYESTGELGESVVRKVELATGKVLQEAALPPQYFGEGIVARDGKLLQLTWRSGVGAIRDLATLDIVGSFRYPGEGWALTRDETHLYMSDGTPVIRVLDPDTLQQTGSITVTVEGKPLQRVNELEWIKGQLWANVWMTDRIARIDPATGAVVGWVDLKDLFDYRKLPDPNDDVPNGIAYDAQGDRIFVTGKRWPKLFEIKLTGPR</sequence>
<reference evidence="2 3" key="1">
    <citation type="submission" date="2019-02" db="EMBL/GenBank/DDBJ databases">
        <title>WGS of Pseudoxanthomonas species novum from clinical isolates.</title>
        <authorList>
            <person name="Bernier A.-M."/>
            <person name="Bernard K."/>
            <person name="Vachon A."/>
        </authorList>
    </citation>
    <scope>NUCLEOTIDE SEQUENCE [LARGE SCALE GENOMIC DNA]</scope>
    <source>
        <strain evidence="2 3">NML140781</strain>
    </source>
</reference>
<evidence type="ECO:0000313" key="2">
    <source>
        <dbReference type="EMBL" id="TAA33793.1"/>
    </source>
</evidence>
<dbReference type="InterPro" id="IPR007788">
    <property type="entry name" value="QCT"/>
</dbReference>
<accession>A0A4Q8LR40</accession>
<keyword evidence="2" id="KW-0808">Transferase</keyword>
<feature type="chain" id="PRO_5020523283" evidence="1">
    <location>
        <begin position="27"/>
        <end position="260"/>
    </location>
</feature>
<dbReference type="Pfam" id="PF05096">
    <property type="entry name" value="Glu_cyclase_2"/>
    <property type="match status" value="1"/>
</dbReference>
<dbReference type="Gene3D" id="2.130.10.10">
    <property type="entry name" value="YVTN repeat-like/Quinoprotein amine dehydrogenase"/>
    <property type="match status" value="1"/>
</dbReference>
<proteinExistence type="predicted"/>
<dbReference type="GO" id="GO:0016603">
    <property type="term" value="F:glutaminyl-peptide cyclotransferase activity"/>
    <property type="evidence" value="ECO:0007669"/>
    <property type="project" value="InterPro"/>
</dbReference>
<keyword evidence="1" id="KW-0732">Signal</keyword>
<dbReference type="PANTHER" id="PTHR31270">
    <property type="entry name" value="GLUTAMINYL-PEPTIDE CYCLOTRANSFERASE"/>
    <property type="match status" value="1"/>
</dbReference>
<dbReference type="AlphaFoldDB" id="A0A4Q8LR40"/>
<evidence type="ECO:0000256" key="1">
    <source>
        <dbReference type="SAM" id="SignalP"/>
    </source>
</evidence>
<dbReference type="PANTHER" id="PTHR31270:SF1">
    <property type="entry name" value="GLUTAMINYL-PEPTIDE CYCLOTRANSFERASE"/>
    <property type="match status" value="1"/>
</dbReference>
<evidence type="ECO:0000313" key="3">
    <source>
        <dbReference type="Proteomes" id="UP000292087"/>
    </source>
</evidence>
<dbReference type="Proteomes" id="UP000292087">
    <property type="component" value="Unassembled WGS sequence"/>
</dbReference>
<gene>
    <name evidence="2" type="ORF">EA656_15305</name>
</gene>
<protein>
    <submittedName>
        <fullName evidence="2">Glutaminyl-peptide cyclotransferase</fullName>
    </submittedName>
</protein>
<comment type="caution">
    <text evidence="2">The sequence shown here is derived from an EMBL/GenBank/DDBJ whole genome shotgun (WGS) entry which is preliminary data.</text>
</comment>
<feature type="signal peptide" evidence="1">
    <location>
        <begin position="1"/>
        <end position="26"/>
    </location>
</feature>
<organism evidence="2 3">
    <name type="scientific">Pseudoxanthomonas winnipegensis</name>
    <dbReference type="NCBI Taxonomy" id="2480810"/>
    <lineage>
        <taxon>Bacteria</taxon>
        <taxon>Pseudomonadati</taxon>
        <taxon>Pseudomonadota</taxon>
        <taxon>Gammaproteobacteria</taxon>
        <taxon>Lysobacterales</taxon>
        <taxon>Lysobacteraceae</taxon>
        <taxon>Pseudoxanthomonas</taxon>
    </lineage>
</organism>